<evidence type="ECO:0000259" key="2">
    <source>
        <dbReference type="Pfam" id="PF25787"/>
    </source>
</evidence>
<evidence type="ECO:0008006" key="5">
    <source>
        <dbReference type="Google" id="ProtNLM"/>
    </source>
</evidence>
<gene>
    <name evidence="3" type="ORF">QTP70_021598</name>
</gene>
<name>A0AAE0Q6H2_9TELE</name>
<sequence>MATKDYTMSNQLRHNCVSVTMTKKKELSHDLRTHGVNAHSGGKGYKAISKELDVPVSSVQSIIKMFNTVKNLDGCVRKRKVSSRVTRKICRHANNNSRITTKALIDTLNQAGETVSRFTIQRILQGGGLHGHRPRKTPLLTQRHRDARLAFARGYLDRDTNFWSSILWSDETKLELFGYMDVAYVWRKKGKAFNPKNTIPT</sequence>
<reference evidence="3" key="1">
    <citation type="submission" date="2023-06" db="EMBL/GenBank/DDBJ databases">
        <title>Male Hemibagrus guttatus genome.</title>
        <authorList>
            <person name="Bian C."/>
        </authorList>
    </citation>
    <scope>NUCLEOTIDE SEQUENCE</scope>
    <source>
        <strain evidence="3">Male_cb2023</strain>
        <tissue evidence="3">Muscle</tissue>
    </source>
</reference>
<organism evidence="3 4">
    <name type="scientific">Hemibagrus guttatus</name>
    <dbReference type="NCBI Taxonomy" id="175788"/>
    <lineage>
        <taxon>Eukaryota</taxon>
        <taxon>Metazoa</taxon>
        <taxon>Chordata</taxon>
        <taxon>Craniata</taxon>
        <taxon>Vertebrata</taxon>
        <taxon>Euteleostomi</taxon>
        <taxon>Actinopterygii</taxon>
        <taxon>Neopterygii</taxon>
        <taxon>Teleostei</taxon>
        <taxon>Ostariophysi</taxon>
        <taxon>Siluriformes</taxon>
        <taxon>Bagridae</taxon>
        <taxon>Hemibagrus</taxon>
    </lineage>
</organism>
<feature type="non-terminal residue" evidence="3">
    <location>
        <position position="1"/>
    </location>
</feature>
<dbReference type="SUPFAM" id="SSF46689">
    <property type="entry name" value="Homeodomain-like"/>
    <property type="match status" value="1"/>
</dbReference>
<dbReference type="PANTHER" id="PTHR23022">
    <property type="entry name" value="TRANSPOSABLE ELEMENT-RELATED"/>
    <property type="match status" value="1"/>
</dbReference>
<dbReference type="InterPro" id="IPR052338">
    <property type="entry name" value="Transposase_5"/>
</dbReference>
<keyword evidence="4" id="KW-1185">Reference proteome</keyword>
<dbReference type="Proteomes" id="UP001274896">
    <property type="component" value="Unassembled WGS sequence"/>
</dbReference>
<comment type="caution">
    <text evidence="3">The sequence shown here is derived from an EMBL/GenBank/DDBJ whole genome shotgun (WGS) entry which is preliminary data.</text>
</comment>
<dbReference type="Pfam" id="PF01498">
    <property type="entry name" value="HTH_Tnp_Tc3_2"/>
    <property type="match status" value="1"/>
</dbReference>
<dbReference type="GO" id="GO:0015074">
    <property type="term" value="P:DNA integration"/>
    <property type="evidence" value="ECO:0007669"/>
    <property type="project" value="InterPro"/>
</dbReference>
<dbReference type="InterPro" id="IPR036397">
    <property type="entry name" value="RNaseH_sf"/>
</dbReference>
<dbReference type="GO" id="GO:0003677">
    <property type="term" value="F:DNA binding"/>
    <property type="evidence" value="ECO:0007669"/>
    <property type="project" value="InterPro"/>
</dbReference>
<dbReference type="InterPro" id="IPR009057">
    <property type="entry name" value="Homeodomain-like_sf"/>
</dbReference>
<evidence type="ECO:0000259" key="1">
    <source>
        <dbReference type="Pfam" id="PF01498"/>
    </source>
</evidence>
<proteinExistence type="predicted"/>
<dbReference type="InterPro" id="IPR002492">
    <property type="entry name" value="Transposase_Tc1-like"/>
</dbReference>
<dbReference type="InterPro" id="IPR036388">
    <property type="entry name" value="WH-like_DNA-bd_sf"/>
</dbReference>
<feature type="domain" description="Sleeping Beauty transposase HTH" evidence="2">
    <location>
        <begin position="21"/>
        <end position="66"/>
    </location>
</feature>
<protein>
    <recommendedName>
        <fullName evidence="5">Transposase Tc1-like domain-containing protein</fullName>
    </recommendedName>
</protein>
<dbReference type="Pfam" id="PF25787">
    <property type="entry name" value="HTH_SB"/>
    <property type="match status" value="1"/>
</dbReference>
<evidence type="ECO:0000313" key="3">
    <source>
        <dbReference type="EMBL" id="KAK3514551.1"/>
    </source>
</evidence>
<dbReference type="GO" id="GO:0006313">
    <property type="term" value="P:DNA transposition"/>
    <property type="evidence" value="ECO:0007669"/>
    <property type="project" value="InterPro"/>
</dbReference>
<feature type="domain" description="Transposase Tc1-like" evidence="1">
    <location>
        <begin position="87"/>
        <end position="157"/>
    </location>
</feature>
<dbReference type="Gene3D" id="1.10.10.10">
    <property type="entry name" value="Winged helix-like DNA-binding domain superfamily/Winged helix DNA-binding domain"/>
    <property type="match status" value="1"/>
</dbReference>
<evidence type="ECO:0000313" key="4">
    <source>
        <dbReference type="Proteomes" id="UP001274896"/>
    </source>
</evidence>
<dbReference type="InterPro" id="IPR057667">
    <property type="entry name" value="HTH_SB"/>
</dbReference>
<dbReference type="Gene3D" id="3.30.420.10">
    <property type="entry name" value="Ribonuclease H-like superfamily/Ribonuclease H"/>
    <property type="match status" value="1"/>
</dbReference>
<dbReference type="AlphaFoldDB" id="A0AAE0Q6H2"/>
<dbReference type="EMBL" id="JAUCMX010000021">
    <property type="protein sequence ID" value="KAK3514551.1"/>
    <property type="molecule type" value="Genomic_DNA"/>
</dbReference>
<dbReference type="PANTHER" id="PTHR23022:SF135">
    <property type="entry name" value="SI:DKEY-77F5.3"/>
    <property type="match status" value="1"/>
</dbReference>
<accession>A0AAE0Q6H2</accession>